<gene>
    <name evidence="2" type="ORF">EZS28_008514</name>
</gene>
<proteinExistence type="predicted"/>
<organism evidence="2 3">
    <name type="scientific">Streblomastix strix</name>
    <dbReference type="NCBI Taxonomy" id="222440"/>
    <lineage>
        <taxon>Eukaryota</taxon>
        <taxon>Metamonada</taxon>
        <taxon>Preaxostyla</taxon>
        <taxon>Oxymonadida</taxon>
        <taxon>Streblomastigidae</taxon>
        <taxon>Streblomastix</taxon>
    </lineage>
</organism>
<dbReference type="AlphaFoldDB" id="A0A5J4WME6"/>
<dbReference type="Proteomes" id="UP000324800">
    <property type="component" value="Unassembled WGS sequence"/>
</dbReference>
<accession>A0A5J4WME6</accession>
<evidence type="ECO:0000256" key="1">
    <source>
        <dbReference type="SAM" id="MobiDB-lite"/>
    </source>
</evidence>
<feature type="compositionally biased region" description="Basic and acidic residues" evidence="1">
    <location>
        <begin position="66"/>
        <end position="92"/>
    </location>
</feature>
<evidence type="ECO:0000313" key="3">
    <source>
        <dbReference type="Proteomes" id="UP000324800"/>
    </source>
</evidence>
<reference evidence="2 3" key="1">
    <citation type="submission" date="2019-03" db="EMBL/GenBank/DDBJ databases">
        <title>Single cell metagenomics reveals metabolic interactions within the superorganism composed of flagellate Streblomastix strix and complex community of Bacteroidetes bacteria on its surface.</title>
        <authorList>
            <person name="Treitli S.C."/>
            <person name="Kolisko M."/>
            <person name="Husnik F."/>
            <person name="Keeling P."/>
            <person name="Hampl V."/>
        </authorList>
    </citation>
    <scope>NUCLEOTIDE SEQUENCE [LARGE SCALE GENOMIC DNA]</scope>
    <source>
        <strain evidence="2">ST1C</strain>
    </source>
</reference>
<name>A0A5J4WME6_9EUKA</name>
<sequence length="105" mass="12092">MTPFHLTRVTNELATVHQLIAYSPQRAWQKLLSIANIPQPLSEQDIVIAPTLSEIMKSLSSHVREFKEKQEAKEGSDQQADQQDKKDKDKSKINKQNYQITDNRC</sequence>
<evidence type="ECO:0000313" key="2">
    <source>
        <dbReference type="EMBL" id="KAA6395958.1"/>
    </source>
</evidence>
<feature type="region of interest" description="Disordered" evidence="1">
    <location>
        <begin position="66"/>
        <end position="105"/>
    </location>
</feature>
<protein>
    <submittedName>
        <fullName evidence="2">Uncharacterized protein</fullName>
    </submittedName>
</protein>
<dbReference type="EMBL" id="SNRW01001552">
    <property type="protein sequence ID" value="KAA6395958.1"/>
    <property type="molecule type" value="Genomic_DNA"/>
</dbReference>
<comment type="caution">
    <text evidence="2">The sequence shown here is derived from an EMBL/GenBank/DDBJ whole genome shotgun (WGS) entry which is preliminary data.</text>
</comment>